<sequence length="470" mass="51372">MSDVTPLDDATVTPFPRDTAAAQADREQTAREKRWAVCSFALDEIAGVRQPWARRLIEHTEHRRAVEQFVRKRPAMLTITGDRLVKVGASDDTLGQLHPLTPDEIADLNRRAAAVFTDERRQVDALARKLAAEREAADVEVVDRVNLAEYVPNPQRWIVDGLLARGGVLGLYAERKAGKTEVVEDLAQAALDGVPFLGKFDVALPAGGEVVLFDTEMPTDTLHGHYRRRGVTNLDRLDLRPLRGDERALDVRAEVVRARWRTEITPGSLIIVDCLYTLFAALGVSENSDEVVEILAGLRALATEAEAVGLVMAHHLGKDTTRGARGHSSIEGFPDVIARIELDGPPSASAVRTFSAYGRDVEIEPGVLTLGDDYRLTLGKNPAAELQVARHRADDEATWTLIDRHPGLSVRGLGLLPVESRGKLSRDRIRRAVDRLALTNQITNKGSAAAPEWHTVLGGDPFGPSDEGAK</sequence>
<proteinExistence type="predicted"/>
<dbReference type="SUPFAM" id="SSF52540">
    <property type="entry name" value="P-loop containing nucleoside triphosphate hydrolases"/>
    <property type="match status" value="1"/>
</dbReference>
<dbReference type="Pfam" id="PF13481">
    <property type="entry name" value="AAA_25"/>
    <property type="match status" value="1"/>
</dbReference>
<dbReference type="EMBL" id="CP003119">
    <property type="protein sequence ID" value="AFA74239.1"/>
    <property type="molecule type" value="Genomic_DNA"/>
</dbReference>
<dbReference type="GeneID" id="90160253"/>
<evidence type="ECO:0000313" key="2">
    <source>
        <dbReference type="EMBL" id="AFA74239.1"/>
    </source>
</evidence>
<dbReference type="Gene3D" id="3.40.50.300">
    <property type="entry name" value="P-loop containing nucleotide triphosphate hydrolases"/>
    <property type="match status" value="1"/>
</dbReference>
<dbReference type="Proteomes" id="UP000009154">
    <property type="component" value="Chromosome"/>
</dbReference>
<dbReference type="KEGG" id="gpo:GPOL_c32250"/>
<dbReference type="InterPro" id="IPR027417">
    <property type="entry name" value="P-loop_NTPase"/>
</dbReference>
<feature type="region of interest" description="Disordered" evidence="1">
    <location>
        <begin position="449"/>
        <end position="470"/>
    </location>
</feature>
<organism evidence="2 3">
    <name type="scientific">Gordonia polyisoprenivorans (strain DSM 44266 / VH2)</name>
    <dbReference type="NCBI Taxonomy" id="1112204"/>
    <lineage>
        <taxon>Bacteria</taxon>
        <taxon>Bacillati</taxon>
        <taxon>Actinomycetota</taxon>
        <taxon>Actinomycetes</taxon>
        <taxon>Mycobacteriales</taxon>
        <taxon>Gordoniaceae</taxon>
        <taxon>Gordonia</taxon>
    </lineage>
</organism>
<dbReference type="RefSeq" id="WP_014360699.1">
    <property type="nucleotide sequence ID" value="NC_016906.1"/>
</dbReference>
<feature type="region of interest" description="Disordered" evidence="1">
    <location>
        <begin position="1"/>
        <end position="27"/>
    </location>
</feature>
<dbReference type="HOGENOM" id="CLU_581091_0_0_11"/>
<name>H6MXC1_GORPV</name>
<gene>
    <name evidence="2" type="ordered locus">GPOL_c32250</name>
</gene>
<evidence type="ECO:0000256" key="1">
    <source>
        <dbReference type="SAM" id="MobiDB-lite"/>
    </source>
</evidence>
<dbReference type="eggNOG" id="COG0467">
    <property type="taxonomic scope" value="Bacteria"/>
</dbReference>
<protein>
    <submittedName>
        <fullName evidence="2">Uncharacterized protein</fullName>
    </submittedName>
</protein>
<reference evidence="2 3" key="1">
    <citation type="journal article" date="2012" name="Appl. Environ. Microbiol.">
        <title>Involvement of two latex-clearing proteins during rubber degradation and insights into the subsequent degradation pathway revealed by the genome sequence of Gordonia polyisoprenivorans strain VH2.</title>
        <authorList>
            <person name="Hiessl S."/>
            <person name="Schuldes J."/>
            <person name="Thurmer A."/>
            <person name="Halbsguth T."/>
            <person name="Broker D."/>
            <person name="Angelov A."/>
            <person name="Liebl W."/>
            <person name="Daniel R."/>
            <person name="Steinbuchel A."/>
        </authorList>
    </citation>
    <scope>NUCLEOTIDE SEQUENCE [LARGE SCALE GENOMIC DNA]</scope>
    <source>
        <strain evidence="3">DSM 44266 / VH2</strain>
    </source>
</reference>
<dbReference type="AlphaFoldDB" id="H6MXC1"/>
<keyword evidence="3" id="KW-1185">Reference proteome</keyword>
<evidence type="ECO:0000313" key="3">
    <source>
        <dbReference type="Proteomes" id="UP000009154"/>
    </source>
</evidence>
<accession>H6MXC1</accession>